<dbReference type="EMBL" id="KK852901">
    <property type="protein sequence ID" value="KDR14102.1"/>
    <property type="molecule type" value="Genomic_DNA"/>
</dbReference>
<feature type="region of interest" description="Disordered" evidence="1">
    <location>
        <begin position="1"/>
        <end position="22"/>
    </location>
</feature>
<dbReference type="AlphaFoldDB" id="A0A067R4F4"/>
<name>A0A067R4F4_ZOONE</name>
<reference evidence="2 3" key="1">
    <citation type="journal article" date="2014" name="Nat. Commun.">
        <title>Molecular traces of alternative social organization in a termite genome.</title>
        <authorList>
            <person name="Terrapon N."/>
            <person name="Li C."/>
            <person name="Robertson H.M."/>
            <person name="Ji L."/>
            <person name="Meng X."/>
            <person name="Booth W."/>
            <person name="Chen Z."/>
            <person name="Childers C.P."/>
            <person name="Glastad K.M."/>
            <person name="Gokhale K."/>
            <person name="Gowin J."/>
            <person name="Gronenberg W."/>
            <person name="Hermansen R.A."/>
            <person name="Hu H."/>
            <person name="Hunt B.G."/>
            <person name="Huylmans A.K."/>
            <person name="Khalil S.M."/>
            <person name="Mitchell R.D."/>
            <person name="Munoz-Torres M.C."/>
            <person name="Mustard J.A."/>
            <person name="Pan H."/>
            <person name="Reese J.T."/>
            <person name="Scharf M.E."/>
            <person name="Sun F."/>
            <person name="Vogel H."/>
            <person name="Xiao J."/>
            <person name="Yang W."/>
            <person name="Yang Z."/>
            <person name="Yang Z."/>
            <person name="Zhou J."/>
            <person name="Zhu J."/>
            <person name="Brent C.S."/>
            <person name="Elsik C.G."/>
            <person name="Goodisman M.A."/>
            <person name="Liberles D.A."/>
            <person name="Roe R.M."/>
            <person name="Vargo E.L."/>
            <person name="Vilcinskas A."/>
            <person name="Wang J."/>
            <person name="Bornberg-Bauer E."/>
            <person name="Korb J."/>
            <person name="Zhang G."/>
            <person name="Liebig J."/>
        </authorList>
    </citation>
    <scope>NUCLEOTIDE SEQUENCE [LARGE SCALE GENOMIC DNA]</scope>
    <source>
        <tissue evidence="2">Whole organism</tissue>
    </source>
</reference>
<dbReference type="InParanoid" id="A0A067R4F4"/>
<dbReference type="Proteomes" id="UP000027135">
    <property type="component" value="Unassembled WGS sequence"/>
</dbReference>
<evidence type="ECO:0000313" key="3">
    <source>
        <dbReference type="Proteomes" id="UP000027135"/>
    </source>
</evidence>
<proteinExistence type="predicted"/>
<gene>
    <name evidence="2" type="ORF">L798_11839</name>
</gene>
<evidence type="ECO:0000313" key="2">
    <source>
        <dbReference type="EMBL" id="KDR14102.1"/>
    </source>
</evidence>
<protein>
    <submittedName>
        <fullName evidence="2">Uncharacterized protein</fullName>
    </submittedName>
</protein>
<accession>A0A067R4F4</accession>
<sequence>MTRTQLYHLKPSSPFDTGTSGVEPAGAVTSRGVCQGRVPLGKVVVNDAARLNSGTSCSESLEMCPLTSRFARNPGPHHRTAKDFRSNALSSLSHLAVCPRVGVIQHEICLVESDDSLDLGHFSISQVTEAPCDVDHSCFPSVTSQELVTQHRSDEPEVG</sequence>
<organism evidence="2 3">
    <name type="scientific">Zootermopsis nevadensis</name>
    <name type="common">Dampwood termite</name>
    <dbReference type="NCBI Taxonomy" id="136037"/>
    <lineage>
        <taxon>Eukaryota</taxon>
        <taxon>Metazoa</taxon>
        <taxon>Ecdysozoa</taxon>
        <taxon>Arthropoda</taxon>
        <taxon>Hexapoda</taxon>
        <taxon>Insecta</taxon>
        <taxon>Pterygota</taxon>
        <taxon>Neoptera</taxon>
        <taxon>Polyneoptera</taxon>
        <taxon>Dictyoptera</taxon>
        <taxon>Blattodea</taxon>
        <taxon>Blattoidea</taxon>
        <taxon>Termitoidae</taxon>
        <taxon>Termopsidae</taxon>
        <taxon>Zootermopsis</taxon>
    </lineage>
</organism>
<keyword evidence="3" id="KW-1185">Reference proteome</keyword>
<evidence type="ECO:0000256" key="1">
    <source>
        <dbReference type="SAM" id="MobiDB-lite"/>
    </source>
</evidence>